<dbReference type="Proteomes" id="UP001428817">
    <property type="component" value="Unassembled WGS sequence"/>
</dbReference>
<sequence length="607" mass="67639">MGFINADLPDVDLATWKDRPHLERMRILALHWIDAGAGTPKIIHLMYAVKILFYIAGGLFFASLTAGIGSMFDVASWWTQPIAYQKILVWTILYEVLGLGASCGPLAFRFKPWVGGVTYWLRPGTIKLPPWADKNPVAGGSRRTWFDVLVYGAMLVSALVLLVSDGVPHAGQPEGSLGLLDPRLLTVLIVLTAVAGLRDRLIFLAARSEQYWLMCIMFAALPYVDMIVGLKLVMFAVWWGAAASKLGKHFSYVVQGMTTNAPLMVSKWFRHKMCRDYPNDIRPSAATAVLAHTGTVIEFCIPAILLLSTNRELTLVAAAVMVIFHIYITVNFPLAVPLEWNIFYCFSLVWLFVLHPAPEFGLASAGSPWLVPGILVVLFGVIILGNVRPDLISFLPSARYYAGNWATGMWAFRKTGDGFSMEERLDEKIVKSSKNQVQQLTEMYSREVGELFMQKVLAWRHMNTHGRALSSLMLTHLDDPENYTIREGEFVMSSVVGWQFGDGHLHNEFFIQAVQDRCNFAPGDVVVVILESQPMHRMIQHYRIVDAALGEIERGWVDVHDMIAVQPWLENGPIPFHVESTGGWPAPGKAAESRESERPSPAAAQGD</sequence>
<dbReference type="Pfam" id="PF12077">
    <property type="entry name" value="DUF3556"/>
    <property type="match status" value="1"/>
</dbReference>
<feature type="transmembrane region" description="Helical" evidence="2">
    <location>
        <begin position="313"/>
        <end position="334"/>
    </location>
</feature>
<proteinExistence type="predicted"/>
<feature type="transmembrane region" description="Helical" evidence="2">
    <location>
        <begin position="144"/>
        <end position="164"/>
    </location>
</feature>
<evidence type="ECO:0000256" key="2">
    <source>
        <dbReference type="SAM" id="Phobius"/>
    </source>
</evidence>
<gene>
    <name evidence="3" type="ORF">GCM10023321_42220</name>
</gene>
<feature type="transmembrane region" description="Helical" evidence="2">
    <location>
        <begin position="184"/>
        <end position="204"/>
    </location>
</feature>
<feature type="region of interest" description="Disordered" evidence="1">
    <location>
        <begin position="579"/>
        <end position="607"/>
    </location>
</feature>
<feature type="transmembrane region" description="Helical" evidence="2">
    <location>
        <begin position="211"/>
        <end position="238"/>
    </location>
</feature>
<dbReference type="RefSeq" id="WP_185060410.1">
    <property type="nucleotide sequence ID" value="NZ_BAABJP010000020.1"/>
</dbReference>
<feature type="transmembrane region" description="Helical" evidence="2">
    <location>
        <begin position="289"/>
        <end position="307"/>
    </location>
</feature>
<name>A0ABP9QDK5_9PSEU</name>
<feature type="transmembrane region" description="Helical" evidence="2">
    <location>
        <begin position="87"/>
        <end position="108"/>
    </location>
</feature>
<keyword evidence="4" id="KW-1185">Reference proteome</keyword>
<dbReference type="EMBL" id="BAABJP010000020">
    <property type="protein sequence ID" value="GAA5160123.1"/>
    <property type="molecule type" value="Genomic_DNA"/>
</dbReference>
<evidence type="ECO:0000313" key="4">
    <source>
        <dbReference type="Proteomes" id="UP001428817"/>
    </source>
</evidence>
<keyword evidence="2" id="KW-0472">Membrane</keyword>
<feature type="transmembrane region" description="Helical" evidence="2">
    <location>
        <begin position="51"/>
        <end position="72"/>
    </location>
</feature>
<dbReference type="InterPro" id="IPR021941">
    <property type="entry name" value="DUF3556_TM"/>
</dbReference>
<keyword evidence="2" id="KW-1133">Transmembrane helix</keyword>
<accession>A0ABP9QDK5</accession>
<reference evidence="4" key="1">
    <citation type="journal article" date="2019" name="Int. J. Syst. Evol. Microbiol.">
        <title>The Global Catalogue of Microorganisms (GCM) 10K type strain sequencing project: providing services to taxonomists for standard genome sequencing and annotation.</title>
        <authorList>
            <consortium name="The Broad Institute Genomics Platform"/>
            <consortium name="The Broad Institute Genome Sequencing Center for Infectious Disease"/>
            <person name="Wu L."/>
            <person name="Ma J."/>
        </authorList>
    </citation>
    <scope>NUCLEOTIDE SEQUENCE [LARGE SCALE GENOMIC DNA]</scope>
    <source>
        <strain evidence="4">JCM 18303</strain>
    </source>
</reference>
<protein>
    <submittedName>
        <fullName evidence="3">DUF3556 domain-containing protein</fullName>
    </submittedName>
</protein>
<feature type="transmembrane region" description="Helical" evidence="2">
    <location>
        <begin position="369"/>
        <end position="387"/>
    </location>
</feature>
<comment type="caution">
    <text evidence="3">The sequence shown here is derived from an EMBL/GenBank/DDBJ whole genome shotgun (WGS) entry which is preliminary data.</text>
</comment>
<organism evidence="3 4">
    <name type="scientific">Pseudonocardia eucalypti</name>
    <dbReference type="NCBI Taxonomy" id="648755"/>
    <lineage>
        <taxon>Bacteria</taxon>
        <taxon>Bacillati</taxon>
        <taxon>Actinomycetota</taxon>
        <taxon>Actinomycetes</taxon>
        <taxon>Pseudonocardiales</taxon>
        <taxon>Pseudonocardiaceae</taxon>
        <taxon>Pseudonocardia</taxon>
    </lineage>
</organism>
<feature type="transmembrane region" description="Helical" evidence="2">
    <location>
        <begin position="341"/>
        <end position="357"/>
    </location>
</feature>
<evidence type="ECO:0000313" key="3">
    <source>
        <dbReference type="EMBL" id="GAA5160123.1"/>
    </source>
</evidence>
<evidence type="ECO:0000256" key="1">
    <source>
        <dbReference type="SAM" id="MobiDB-lite"/>
    </source>
</evidence>
<keyword evidence="2" id="KW-0812">Transmembrane</keyword>